<dbReference type="SUPFAM" id="SSF52833">
    <property type="entry name" value="Thioredoxin-like"/>
    <property type="match status" value="1"/>
</dbReference>
<dbReference type="EMBL" id="BAABLP010000005">
    <property type="protein sequence ID" value="GAA4751854.1"/>
    <property type="molecule type" value="Genomic_DNA"/>
</dbReference>
<dbReference type="PANTHER" id="PTHR42899">
    <property type="entry name" value="SPERMATOGENESIS-ASSOCIATED PROTEIN 20"/>
    <property type="match status" value="1"/>
</dbReference>
<dbReference type="Proteomes" id="UP001500121">
    <property type="component" value="Unassembled WGS sequence"/>
</dbReference>
<proteinExistence type="predicted"/>
<gene>
    <name evidence="2" type="ORF">GCM10025783_25600</name>
</gene>
<evidence type="ECO:0000313" key="2">
    <source>
        <dbReference type="EMBL" id="GAA4751854.1"/>
    </source>
</evidence>
<keyword evidence="3" id="KW-1185">Reference proteome</keyword>
<dbReference type="PANTHER" id="PTHR42899:SF1">
    <property type="entry name" value="SPERMATOGENESIS-ASSOCIATED PROTEIN 20"/>
    <property type="match status" value="1"/>
</dbReference>
<evidence type="ECO:0000259" key="1">
    <source>
        <dbReference type="Pfam" id="PF03190"/>
    </source>
</evidence>
<sequence length="608" mass="62702">MNRLADAVSPYLRSHADNPVDWRPWGEAAFAAARERDVPVLVSIGYATCHWCHVMARESFSDPVLAERLNAGFVAIKVDREEHPEVDAACMAAAGAFTPNLGWPLNVFLTPEGRAFHAGTYSPPQPVQGHPSFRQVLDAVEEAWVDRRGEVEASAAGLAAALAEAGSAAPTASPVTSEALIRVVDELAAYEDRQHGGFGGAPKFPVAPVLLTALALGRSPLLDAGRRSAVAGVAERALAAMRTRGLRDPVEGGFFRYAVRRDWTEPHYERMLTDNALLLRAYAAAGDHSTAAGVVGFLRDVLRRPGGGFGSAQDSESVVDGQRVEGGYYALDAAARAAQPPPAVDGKVLTGWNGIAIGALAAAGTRFGEPAWIDLAVEVADVVLAAHLREDGLLRASLDGRPSDAVATLEDFGGLADGLLEVALAAGRADLATTARRLVDACLHDGGLRAPSSDPTLAALGIGGGADSGEGASPSGTTLIASTAWRLHLLTGEAAYRDAAAAAVAPLAAAGLERPIGYGAALGLAVAMAEPVRQVVVVGQAGDLAAAARALPASVTAVVDDAAAAAFAAAGFELFEERRNIGGRAAAYVCHDFVCRLPVTEAADLPAA</sequence>
<dbReference type="InterPro" id="IPR004879">
    <property type="entry name" value="Ssp411-like_TRX"/>
</dbReference>
<feature type="domain" description="Spermatogenesis-associated protein 20-like TRX" evidence="1">
    <location>
        <begin position="2"/>
        <end position="162"/>
    </location>
</feature>
<dbReference type="Pfam" id="PF03190">
    <property type="entry name" value="Thioredox_DsbH"/>
    <property type="match status" value="1"/>
</dbReference>
<dbReference type="SUPFAM" id="SSF48208">
    <property type="entry name" value="Six-hairpin glycosidases"/>
    <property type="match status" value="1"/>
</dbReference>
<name>A0ABP8ZBF7_9MICO</name>
<protein>
    <recommendedName>
        <fullName evidence="1">Spermatogenesis-associated protein 20-like TRX domain-containing protein</fullName>
    </recommendedName>
</protein>
<dbReference type="InterPro" id="IPR024705">
    <property type="entry name" value="Ssp411"/>
</dbReference>
<accession>A0ABP8ZBF7</accession>
<dbReference type="RefSeq" id="WP_345481652.1">
    <property type="nucleotide sequence ID" value="NZ_BAABLP010000005.1"/>
</dbReference>
<dbReference type="InterPro" id="IPR036249">
    <property type="entry name" value="Thioredoxin-like_sf"/>
</dbReference>
<comment type="caution">
    <text evidence="2">The sequence shown here is derived from an EMBL/GenBank/DDBJ whole genome shotgun (WGS) entry which is preliminary data.</text>
</comment>
<dbReference type="PIRSF" id="PIRSF006402">
    <property type="entry name" value="UCP006402_thioredoxin"/>
    <property type="match status" value="1"/>
</dbReference>
<organism evidence="2 3">
    <name type="scientific">Amnibacterium soli</name>
    <dbReference type="NCBI Taxonomy" id="1282736"/>
    <lineage>
        <taxon>Bacteria</taxon>
        <taxon>Bacillati</taxon>
        <taxon>Actinomycetota</taxon>
        <taxon>Actinomycetes</taxon>
        <taxon>Micrococcales</taxon>
        <taxon>Microbacteriaceae</taxon>
        <taxon>Amnibacterium</taxon>
    </lineage>
</organism>
<reference evidence="3" key="1">
    <citation type="journal article" date="2019" name="Int. J. Syst. Evol. Microbiol.">
        <title>The Global Catalogue of Microorganisms (GCM) 10K type strain sequencing project: providing services to taxonomists for standard genome sequencing and annotation.</title>
        <authorList>
            <consortium name="The Broad Institute Genomics Platform"/>
            <consortium name="The Broad Institute Genome Sequencing Center for Infectious Disease"/>
            <person name="Wu L."/>
            <person name="Ma J."/>
        </authorList>
    </citation>
    <scope>NUCLEOTIDE SEQUENCE [LARGE SCALE GENOMIC DNA]</scope>
    <source>
        <strain evidence="3">JCM 19015</strain>
    </source>
</reference>
<dbReference type="InterPro" id="IPR008928">
    <property type="entry name" value="6-hairpin_glycosidase_sf"/>
</dbReference>
<dbReference type="Gene3D" id="3.40.30.10">
    <property type="entry name" value="Glutaredoxin"/>
    <property type="match status" value="1"/>
</dbReference>
<evidence type="ECO:0000313" key="3">
    <source>
        <dbReference type="Proteomes" id="UP001500121"/>
    </source>
</evidence>